<evidence type="ECO:0000313" key="2">
    <source>
        <dbReference type="EMBL" id="MED6182841.1"/>
    </source>
</evidence>
<dbReference type="EMBL" id="JASCZI010181386">
    <property type="protein sequence ID" value="MED6182841.1"/>
    <property type="molecule type" value="Genomic_DNA"/>
</dbReference>
<keyword evidence="3" id="KW-1185">Reference proteome</keyword>
<evidence type="ECO:0000313" key="3">
    <source>
        <dbReference type="Proteomes" id="UP001341840"/>
    </source>
</evidence>
<feature type="region of interest" description="Disordered" evidence="1">
    <location>
        <begin position="62"/>
        <end position="102"/>
    </location>
</feature>
<organism evidence="2 3">
    <name type="scientific">Stylosanthes scabra</name>
    <dbReference type="NCBI Taxonomy" id="79078"/>
    <lineage>
        <taxon>Eukaryota</taxon>
        <taxon>Viridiplantae</taxon>
        <taxon>Streptophyta</taxon>
        <taxon>Embryophyta</taxon>
        <taxon>Tracheophyta</taxon>
        <taxon>Spermatophyta</taxon>
        <taxon>Magnoliopsida</taxon>
        <taxon>eudicotyledons</taxon>
        <taxon>Gunneridae</taxon>
        <taxon>Pentapetalae</taxon>
        <taxon>rosids</taxon>
        <taxon>fabids</taxon>
        <taxon>Fabales</taxon>
        <taxon>Fabaceae</taxon>
        <taxon>Papilionoideae</taxon>
        <taxon>50 kb inversion clade</taxon>
        <taxon>dalbergioids sensu lato</taxon>
        <taxon>Dalbergieae</taxon>
        <taxon>Pterocarpus clade</taxon>
        <taxon>Stylosanthes</taxon>
    </lineage>
</organism>
<comment type="caution">
    <text evidence="2">The sequence shown here is derived from an EMBL/GenBank/DDBJ whole genome shotgun (WGS) entry which is preliminary data.</text>
</comment>
<protein>
    <submittedName>
        <fullName evidence="2">Uncharacterized protein</fullName>
    </submittedName>
</protein>
<name>A0ABU6WBX1_9FABA</name>
<sequence>MRKQMREWTRNTFARECYDCWAHQQANSNLVEMPVHKITKLIYENCDKKRPMFYGALKSNLETGSTSQAASPPPPTPTAAPTSTSTSAPEPPQTYDQPMQFF</sequence>
<gene>
    <name evidence="2" type="ORF">PIB30_032514</name>
</gene>
<evidence type="ECO:0000256" key="1">
    <source>
        <dbReference type="SAM" id="MobiDB-lite"/>
    </source>
</evidence>
<dbReference type="Proteomes" id="UP001341840">
    <property type="component" value="Unassembled WGS sequence"/>
</dbReference>
<proteinExistence type="predicted"/>
<accession>A0ABU6WBX1</accession>
<feature type="compositionally biased region" description="Low complexity" evidence="1">
    <location>
        <begin position="79"/>
        <end position="88"/>
    </location>
</feature>
<reference evidence="2 3" key="1">
    <citation type="journal article" date="2023" name="Plants (Basel)">
        <title>Bridging the Gap: Combining Genomics and Transcriptomics Approaches to Understand Stylosanthes scabra, an Orphan Legume from the Brazilian Caatinga.</title>
        <authorList>
            <person name="Ferreira-Neto J.R.C."/>
            <person name="da Silva M.D."/>
            <person name="Binneck E."/>
            <person name="de Melo N.F."/>
            <person name="da Silva R.H."/>
            <person name="de Melo A.L.T.M."/>
            <person name="Pandolfi V."/>
            <person name="Bustamante F.O."/>
            <person name="Brasileiro-Vidal A.C."/>
            <person name="Benko-Iseppon A.M."/>
        </authorList>
    </citation>
    <scope>NUCLEOTIDE SEQUENCE [LARGE SCALE GENOMIC DNA]</scope>
    <source>
        <tissue evidence="2">Leaves</tissue>
    </source>
</reference>